<dbReference type="Proteomes" id="UP001275084">
    <property type="component" value="Unassembled WGS sequence"/>
</dbReference>
<proteinExistence type="predicted"/>
<dbReference type="EMBL" id="JAUIQD010000002">
    <property type="protein sequence ID" value="KAK3358738.1"/>
    <property type="molecule type" value="Genomic_DNA"/>
</dbReference>
<evidence type="ECO:0000313" key="2">
    <source>
        <dbReference type="EMBL" id="KAK3358738.1"/>
    </source>
</evidence>
<sequence>METFWRFWRNARNWVCWPDIRGETRFIIVMGMTGSGKTTFISQLTDQKAEIRVGHSLASSTAETSRYRVSGLKGEDIYLVDTPGFDDTKQSDLDILRTITDELAQLWHFKKCLVGVIFLHRITDVRLTSSAVKNMTVLQKLCGSENYGRIALATTMWKMAPGEEEEEAAEQRQNELEEYWKEMFGERSLIMRHKANTRESALEVVQGLRGRVQDTDTQRSLQIQRELCDEERKLEDTDAGHYVHFGLLKPVEQREMAELQKKIKDEGTRLGETELEAKKSEVRPGLKVQEFAGKEKARAGA</sequence>
<dbReference type="CDD" id="cd00882">
    <property type="entry name" value="Ras_like_GTPase"/>
    <property type="match status" value="1"/>
</dbReference>
<comment type="caution">
    <text evidence="2">The sequence shown here is derived from an EMBL/GenBank/DDBJ whole genome shotgun (WGS) entry which is preliminary data.</text>
</comment>
<dbReference type="InterPro" id="IPR006073">
    <property type="entry name" value="GTP-bd"/>
</dbReference>
<dbReference type="GO" id="GO:0005525">
    <property type="term" value="F:GTP binding"/>
    <property type="evidence" value="ECO:0007669"/>
    <property type="project" value="InterPro"/>
</dbReference>
<dbReference type="GO" id="GO:0016787">
    <property type="term" value="F:hydrolase activity"/>
    <property type="evidence" value="ECO:0007669"/>
    <property type="project" value="UniProtKB-KW"/>
</dbReference>
<dbReference type="Gene3D" id="3.40.50.300">
    <property type="entry name" value="P-loop containing nucleotide triphosphate hydrolases"/>
    <property type="match status" value="1"/>
</dbReference>
<evidence type="ECO:0000259" key="1">
    <source>
        <dbReference type="Pfam" id="PF01926"/>
    </source>
</evidence>
<dbReference type="Pfam" id="PF01926">
    <property type="entry name" value="MMR_HSR1"/>
    <property type="match status" value="1"/>
</dbReference>
<gene>
    <name evidence="2" type="ORF">B0T25DRAFT_531039</name>
</gene>
<keyword evidence="3" id="KW-1185">Reference proteome</keyword>
<dbReference type="SUPFAM" id="SSF52540">
    <property type="entry name" value="P-loop containing nucleoside triphosphate hydrolases"/>
    <property type="match status" value="1"/>
</dbReference>
<accession>A0AAJ0HPE4</accession>
<feature type="domain" description="G" evidence="1">
    <location>
        <begin position="27"/>
        <end position="97"/>
    </location>
</feature>
<dbReference type="AlphaFoldDB" id="A0AAJ0HPE4"/>
<protein>
    <submittedName>
        <fullName evidence="2">P-loop containing nucleoside triphosphate hydrolase protein</fullName>
    </submittedName>
</protein>
<reference evidence="2" key="1">
    <citation type="journal article" date="2023" name="Mol. Phylogenet. Evol.">
        <title>Genome-scale phylogeny and comparative genomics of the fungal order Sordariales.</title>
        <authorList>
            <person name="Hensen N."/>
            <person name="Bonometti L."/>
            <person name="Westerberg I."/>
            <person name="Brannstrom I.O."/>
            <person name="Guillou S."/>
            <person name="Cros-Aarteil S."/>
            <person name="Calhoun S."/>
            <person name="Haridas S."/>
            <person name="Kuo A."/>
            <person name="Mondo S."/>
            <person name="Pangilinan J."/>
            <person name="Riley R."/>
            <person name="LaButti K."/>
            <person name="Andreopoulos B."/>
            <person name="Lipzen A."/>
            <person name="Chen C."/>
            <person name="Yan M."/>
            <person name="Daum C."/>
            <person name="Ng V."/>
            <person name="Clum A."/>
            <person name="Steindorff A."/>
            <person name="Ohm R.A."/>
            <person name="Martin F."/>
            <person name="Silar P."/>
            <person name="Natvig D.O."/>
            <person name="Lalanne C."/>
            <person name="Gautier V."/>
            <person name="Ament-Velasquez S.L."/>
            <person name="Kruys A."/>
            <person name="Hutchinson M.I."/>
            <person name="Powell A.J."/>
            <person name="Barry K."/>
            <person name="Miller A.N."/>
            <person name="Grigoriev I.V."/>
            <person name="Debuchy R."/>
            <person name="Gladieux P."/>
            <person name="Hiltunen Thoren M."/>
            <person name="Johannesson H."/>
        </authorList>
    </citation>
    <scope>NUCLEOTIDE SEQUENCE</scope>
    <source>
        <strain evidence="2">CBS 955.72</strain>
    </source>
</reference>
<evidence type="ECO:0000313" key="3">
    <source>
        <dbReference type="Proteomes" id="UP001275084"/>
    </source>
</evidence>
<keyword evidence="2" id="KW-0378">Hydrolase</keyword>
<dbReference type="InterPro" id="IPR027417">
    <property type="entry name" value="P-loop_NTPase"/>
</dbReference>
<name>A0AAJ0HPE4_9PEZI</name>
<reference evidence="2" key="2">
    <citation type="submission" date="2023-06" db="EMBL/GenBank/DDBJ databases">
        <authorList>
            <consortium name="Lawrence Berkeley National Laboratory"/>
            <person name="Haridas S."/>
            <person name="Hensen N."/>
            <person name="Bonometti L."/>
            <person name="Westerberg I."/>
            <person name="Brannstrom I.O."/>
            <person name="Guillou S."/>
            <person name="Cros-Aarteil S."/>
            <person name="Calhoun S."/>
            <person name="Kuo A."/>
            <person name="Mondo S."/>
            <person name="Pangilinan J."/>
            <person name="Riley R."/>
            <person name="Labutti K."/>
            <person name="Andreopoulos B."/>
            <person name="Lipzen A."/>
            <person name="Chen C."/>
            <person name="Yanf M."/>
            <person name="Daum C."/>
            <person name="Ng V."/>
            <person name="Clum A."/>
            <person name="Steindorff A."/>
            <person name="Ohm R."/>
            <person name="Martin F."/>
            <person name="Silar P."/>
            <person name="Natvig D."/>
            <person name="Lalanne C."/>
            <person name="Gautier V."/>
            <person name="Ament-Velasquez S.L."/>
            <person name="Kruys A."/>
            <person name="Hutchinson M.I."/>
            <person name="Powell A.J."/>
            <person name="Barry K."/>
            <person name="Miller A.N."/>
            <person name="Grigoriev I.V."/>
            <person name="Debuchy R."/>
            <person name="Gladieux P."/>
            <person name="Thoren M.H."/>
            <person name="Johannesson H."/>
        </authorList>
    </citation>
    <scope>NUCLEOTIDE SEQUENCE</scope>
    <source>
        <strain evidence="2">CBS 955.72</strain>
    </source>
</reference>
<organism evidence="2 3">
    <name type="scientific">Lasiosphaeria hispida</name>
    <dbReference type="NCBI Taxonomy" id="260671"/>
    <lineage>
        <taxon>Eukaryota</taxon>
        <taxon>Fungi</taxon>
        <taxon>Dikarya</taxon>
        <taxon>Ascomycota</taxon>
        <taxon>Pezizomycotina</taxon>
        <taxon>Sordariomycetes</taxon>
        <taxon>Sordariomycetidae</taxon>
        <taxon>Sordariales</taxon>
        <taxon>Lasiosphaeriaceae</taxon>
        <taxon>Lasiosphaeria</taxon>
    </lineage>
</organism>